<evidence type="ECO:0000313" key="2">
    <source>
        <dbReference type="EMBL" id="QSS60996.1"/>
    </source>
</evidence>
<organism evidence="2 3">
    <name type="scientific">Ajellomyces capsulatus</name>
    <name type="common">Darling's disease fungus</name>
    <name type="synonym">Histoplasma capsulatum</name>
    <dbReference type="NCBI Taxonomy" id="5037"/>
    <lineage>
        <taxon>Eukaryota</taxon>
        <taxon>Fungi</taxon>
        <taxon>Dikarya</taxon>
        <taxon>Ascomycota</taxon>
        <taxon>Pezizomycotina</taxon>
        <taxon>Eurotiomycetes</taxon>
        <taxon>Eurotiomycetidae</taxon>
        <taxon>Onygenales</taxon>
        <taxon>Ajellomycetaceae</taxon>
        <taxon>Histoplasma</taxon>
    </lineage>
</organism>
<sequence>MSLCLWTLFIFYLSESGLSELYRYLSIVPHYVDRQEIFHLTQFGYRNSLYCNATALPERTFKGGCRFIYKPDLCETHTVLIARLATAVEEFSISPGELTSSKE</sequence>
<protein>
    <recommendedName>
        <fullName evidence="4">Secreted protein</fullName>
    </recommendedName>
</protein>
<dbReference type="EMBL" id="CP069110">
    <property type="protein sequence ID" value="QSS60996.1"/>
    <property type="molecule type" value="Genomic_DNA"/>
</dbReference>
<accession>A0A8A1M3B2</accession>
<evidence type="ECO:0000313" key="3">
    <source>
        <dbReference type="Proteomes" id="UP000663671"/>
    </source>
</evidence>
<dbReference type="Proteomes" id="UP000663671">
    <property type="component" value="Chromosome 4"/>
</dbReference>
<keyword evidence="1" id="KW-0732">Signal</keyword>
<evidence type="ECO:0000256" key="1">
    <source>
        <dbReference type="SAM" id="SignalP"/>
    </source>
</evidence>
<name>A0A8A1M3B2_AJECA</name>
<gene>
    <name evidence="2" type="ORF">I7I51_05803</name>
</gene>
<feature type="chain" id="PRO_5034418655" description="Secreted protein" evidence="1">
    <location>
        <begin position="20"/>
        <end position="103"/>
    </location>
</feature>
<proteinExistence type="predicted"/>
<dbReference type="VEuPathDB" id="FungiDB:I7I51_05803"/>
<dbReference type="AlphaFoldDB" id="A0A8A1M3B2"/>
<evidence type="ECO:0008006" key="4">
    <source>
        <dbReference type="Google" id="ProtNLM"/>
    </source>
</evidence>
<feature type="signal peptide" evidence="1">
    <location>
        <begin position="1"/>
        <end position="19"/>
    </location>
</feature>
<reference evidence="2" key="1">
    <citation type="submission" date="2021-01" db="EMBL/GenBank/DDBJ databases">
        <title>Chromosome-level genome assembly of a human fungal pathogen reveals clustering of transcriptionally co-regulated genes.</title>
        <authorList>
            <person name="Voorhies M."/>
            <person name="Cohen S."/>
            <person name="Shea T.P."/>
            <person name="Petrus S."/>
            <person name="Munoz J.F."/>
            <person name="Poplawski S."/>
            <person name="Goldman W.E."/>
            <person name="Michael T."/>
            <person name="Cuomo C.A."/>
            <person name="Sil A."/>
            <person name="Beyhan S."/>
        </authorList>
    </citation>
    <scope>NUCLEOTIDE SEQUENCE</scope>
    <source>
        <strain evidence="2">WU24</strain>
    </source>
</reference>